<keyword evidence="4" id="KW-0677">Repeat</keyword>
<evidence type="ECO:0000256" key="6">
    <source>
        <dbReference type="RuleBase" id="RU367120"/>
    </source>
</evidence>
<organism evidence="8 9">
    <name type="scientific">Coccomyxa viridis</name>
    <dbReference type="NCBI Taxonomy" id="1274662"/>
    <lineage>
        <taxon>Eukaryota</taxon>
        <taxon>Viridiplantae</taxon>
        <taxon>Chlorophyta</taxon>
        <taxon>core chlorophytes</taxon>
        <taxon>Trebouxiophyceae</taxon>
        <taxon>Trebouxiophyceae incertae sedis</taxon>
        <taxon>Coccomyxaceae</taxon>
        <taxon>Coccomyxa</taxon>
    </lineage>
</organism>
<dbReference type="Proteomes" id="UP001497392">
    <property type="component" value="Unassembled WGS sequence"/>
</dbReference>
<accession>A0ABP1FUM0</accession>
<comment type="function">
    <text evidence="6">Catalyzes the transfer of a geranyl-geranyl moiety from geranyl-geranyl pyrophosphate to cysteines occuring in specific C-terminal amino acid sequences.</text>
</comment>
<dbReference type="PANTHER" id="PTHR11129:SF2">
    <property type="entry name" value="GERANYLGERANYL TRANSFERASE TYPE-2 SUBUNIT ALPHA"/>
    <property type="match status" value="1"/>
</dbReference>
<dbReference type="EMBL" id="CAXHTA020000009">
    <property type="protein sequence ID" value="CAL5223585.1"/>
    <property type="molecule type" value="Genomic_DNA"/>
</dbReference>
<gene>
    <name evidence="8" type="primary">g6121</name>
    <name evidence="8" type="ORF">VP750_LOCUS5244</name>
</gene>
<comment type="catalytic activity">
    <reaction evidence="5 6">
        <text>geranylgeranyl diphosphate + L-cysteinyl-[protein] = S-geranylgeranyl-L-cysteinyl-[protein] + diphosphate</text>
        <dbReference type="Rhea" id="RHEA:21240"/>
        <dbReference type="Rhea" id="RHEA-COMP:10131"/>
        <dbReference type="Rhea" id="RHEA-COMP:11537"/>
        <dbReference type="ChEBI" id="CHEBI:29950"/>
        <dbReference type="ChEBI" id="CHEBI:33019"/>
        <dbReference type="ChEBI" id="CHEBI:57533"/>
        <dbReference type="ChEBI" id="CHEBI:86021"/>
        <dbReference type="EC" id="2.5.1.60"/>
    </reaction>
</comment>
<evidence type="ECO:0000256" key="3">
    <source>
        <dbReference type="ARBA" id="ARBA00022679"/>
    </source>
</evidence>
<evidence type="ECO:0000256" key="4">
    <source>
        <dbReference type="ARBA" id="ARBA00022737"/>
    </source>
</evidence>
<sequence length="361" mass="41487">MHGRPRPPTGKPEDPEKKKASQKRLALFSRLCNVVLERRAAKRYDAESITLAAKLLEQNPEVYTVWNYRREALAGTFKGDQGPEEATKAIQFELKLTETALRKNPKSYATWHHRKWLVDQGLVPLDKELQLLTKLQELDPRNFHAWRYRRIVTAKAGIPPEQEEHYTMSLINANFSDYSAWHARTVLLPQIHAADSGPLKDQGSAQQEVMPSSVIERELDLVEQATFTDPSDQSAWIYHRWLLSQALQRYQEAEPQTQSTAYQELCDLLKREIGRCEGLLEAEADRRNCKWPILTMARLLELRDSLHAQQGAGDSKLDGPGERKERLKELYKELIEIDPLRKGYYQDALAGNARVLVQPGR</sequence>
<evidence type="ECO:0000313" key="8">
    <source>
        <dbReference type="EMBL" id="CAL5223585.1"/>
    </source>
</evidence>
<keyword evidence="2 6" id="KW-0637">Prenyltransferase</keyword>
<dbReference type="PROSITE" id="PS51147">
    <property type="entry name" value="PFTA"/>
    <property type="match status" value="5"/>
</dbReference>
<evidence type="ECO:0000256" key="5">
    <source>
        <dbReference type="ARBA" id="ARBA00047658"/>
    </source>
</evidence>
<evidence type="ECO:0000256" key="1">
    <source>
        <dbReference type="ARBA" id="ARBA00006734"/>
    </source>
</evidence>
<feature type="region of interest" description="Disordered" evidence="7">
    <location>
        <begin position="1"/>
        <end position="22"/>
    </location>
</feature>
<evidence type="ECO:0000313" key="9">
    <source>
        <dbReference type="Proteomes" id="UP001497392"/>
    </source>
</evidence>
<comment type="caution">
    <text evidence="8">The sequence shown here is derived from an EMBL/GenBank/DDBJ whole genome shotgun (WGS) entry which is preliminary data.</text>
</comment>
<keyword evidence="9" id="KW-1185">Reference proteome</keyword>
<dbReference type="Gene3D" id="1.25.40.120">
    <property type="entry name" value="Protein prenylyltransferase"/>
    <property type="match status" value="1"/>
</dbReference>
<proteinExistence type="inferred from homology"/>
<protein>
    <recommendedName>
        <fullName evidence="6">Geranylgeranyl transferase type-2 subunit alpha</fullName>
        <ecNumber evidence="6">2.5.1.60</ecNumber>
    </recommendedName>
    <alternativeName>
        <fullName evidence="6">Geranylgeranyl transferase type II subunit alpha</fullName>
    </alternativeName>
</protein>
<dbReference type="SUPFAM" id="SSF48439">
    <property type="entry name" value="Protein prenylyltransferase"/>
    <property type="match status" value="1"/>
</dbReference>
<dbReference type="EC" id="2.5.1.60" evidence="6"/>
<dbReference type="InterPro" id="IPR002088">
    <property type="entry name" value="Prenyl_trans_a"/>
</dbReference>
<evidence type="ECO:0000256" key="7">
    <source>
        <dbReference type="SAM" id="MobiDB-lite"/>
    </source>
</evidence>
<dbReference type="Pfam" id="PF01239">
    <property type="entry name" value="PPTA"/>
    <property type="match status" value="5"/>
</dbReference>
<feature type="compositionally biased region" description="Pro residues" evidence="7">
    <location>
        <begin position="1"/>
        <end position="10"/>
    </location>
</feature>
<keyword evidence="3 6" id="KW-0808">Transferase</keyword>
<comment type="similarity">
    <text evidence="1 6">Belongs to the protein prenyltransferase subunit alpha family.</text>
</comment>
<dbReference type="PANTHER" id="PTHR11129">
    <property type="entry name" value="PROTEIN FARNESYLTRANSFERASE ALPHA SUBUNIT/RAB GERANYLGERANYL TRANSFERASE ALPHA SUBUNIT"/>
    <property type="match status" value="1"/>
</dbReference>
<reference evidence="8 9" key="1">
    <citation type="submission" date="2024-06" db="EMBL/GenBank/DDBJ databases">
        <authorList>
            <person name="Kraege A."/>
            <person name="Thomma B."/>
        </authorList>
    </citation>
    <scope>NUCLEOTIDE SEQUENCE [LARGE SCALE GENOMIC DNA]</scope>
</reference>
<name>A0ABP1FUM0_9CHLO</name>
<evidence type="ECO:0000256" key="2">
    <source>
        <dbReference type="ARBA" id="ARBA00022602"/>
    </source>
</evidence>